<accession>A0ABR5VCH7</accession>
<evidence type="ECO:0000313" key="3">
    <source>
        <dbReference type="EMBL" id="KXU19284.1"/>
    </source>
</evidence>
<keyword evidence="4" id="KW-1185">Reference proteome</keyword>
<keyword evidence="2" id="KW-0472">Membrane</keyword>
<protein>
    <recommendedName>
        <fullName evidence="5">Tripartite tricarboxylate transporter TctB family protein</fullName>
    </recommendedName>
</protein>
<evidence type="ECO:0008006" key="5">
    <source>
        <dbReference type="Google" id="ProtNLM"/>
    </source>
</evidence>
<organism evidence="3 4">
    <name type="scientific">Corynebacterium simulans</name>
    <dbReference type="NCBI Taxonomy" id="146827"/>
    <lineage>
        <taxon>Bacteria</taxon>
        <taxon>Bacillati</taxon>
        <taxon>Actinomycetota</taxon>
        <taxon>Actinomycetes</taxon>
        <taxon>Mycobacteriales</taxon>
        <taxon>Corynebacteriaceae</taxon>
        <taxon>Corynebacterium</taxon>
    </lineage>
</organism>
<keyword evidence="2" id="KW-1133">Transmembrane helix</keyword>
<feature type="region of interest" description="Disordered" evidence="1">
    <location>
        <begin position="1"/>
        <end position="24"/>
    </location>
</feature>
<feature type="transmembrane region" description="Helical" evidence="2">
    <location>
        <begin position="134"/>
        <end position="164"/>
    </location>
</feature>
<feature type="transmembrane region" description="Helical" evidence="2">
    <location>
        <begin position="101"/>
        <end position="122"/>
    </location>
</feature>
<reference evidence="3 4" key="1">
    <citation type="journal article" date="2016" name="Int. J. Syst. Evol. Microbiol.">
        <title>Resolving the Complexity of Human Skin Metagenomes Using Single-Molecule Sequencing.</title>
        <authorList>
            <consortium name="NISC Comparative Sequencing Program"/>
            <person name="Tsai Y.C."/>
            <person name="Conlan S."/>
            <person name="Deming C."/>
            <person name="Segre J.A."/>
            <person name="Kong H.H."/>
            <person name="Korlach J."/>
            <person name="Oh J."/>
        </authorList>
    </citation>
    <scope>NUCLEOTIDE SEQUENCE [LARGE SCALE GENOMIC DNA]</scope>
    <source>
        <strain evidence="3 4">1B08</strain>
    </source>
</reference>
<comment type="caution">
    <text evidence="3">The sequence shown here is derived from an EMBL/GenBank/DDBJ whole genome shotgun (WGS) entry which is preliminary data.</text>
</comment>
<keyword evidence="2" id="KW-0812">Transmembrane</keyword>
<evidence type="ECO:0000256" key="2">
    <source>
        <dbReference type="SAM" id="Phobius"/>
    </source>
</evidence>
<proteinExistence type="predicted"/>
<feature type="transmembrane region" description="Helical" evidence="2">
    <location>
        <begin position="58"/>
        <end position="81"/>
    </location>
</feature>
<sequence length="176" mass="19320">MTFGTPNGNQQFGVPSQSGAGGAQFGSPAMPVSDYRYGQVADQQKAARRAADMSAWRAPWALQIAALFVLGISAYIVYYVFELVASERVPEHLNRIERLATELGVGLSLVVLALCVLMVYTLHAQHKARIWLTVILAIVVLMLVLPHVWPISLAAMVTIVLLWLPGNKEWFGFKPS</sequence>
<name>A0ABR5VCH7_9CORY</name>
<dbReference type="EMBL" id="LTEB01000009">
    <property type="protein sequence ID" value="KXU19284.1"/>
    <property type="molecule type" value="Genomic_DNA"/>
</dbReference>
<dbReference type="Proteomes" id="UP000070339">
    <property type="component" value="Unassembled WGS sequence"/>
</dbReference>
<evidence type="ECO:0000256" key="1">
    <source>
        <dbReference type="SAM" id="MobiDB-lite"/>
    </source>
</evidence>
<evidence type="ECO:0000313" key="4">
    <source>
        <dbReference type="Proteomes" id="UP000070339"/>
    </source>
</evidence>
<dbReference type="RefSeq" id="WP_235590978.1">
    <property type="nucleotide sequence ID" value="NZ_JAHXNY010000007.1"/>
</dbReference>
<gene>
    <name evidence="3" type="ORF">WM41_0110</name>
</gene>
<feature type="compositionally biased region" description="Polar residues" evidence="1">
    <location>
        <begin position="1"/>
        <end position="14"/>
    </location>
</feature>